<dbReference type="SUPFAM" id="SSF55961">
    <property type="entry name" value="Bet v1-like"/>
    <property type="match status" value="1"/>
</dbReference>
<dbReference type="InterPro" id="IPR019587">
    <property type="entry name" value="Polyketide_cyclase/dehydratase"/>
</dbReference>
<dbReference type="EMBL" id="JAGSNF010000017">
    <property type="protein sequence ID" value="MBR7744050.1"/>
    <property type="molecule type" value="Genomic_DNA"/>
</dbReference>
<evidence type="ECO:0000313" key="1">
    <source>
        <dbReference type="EMBL" id="MBR7744050.1"/>
    </source>
</evidence>
<dbReference type="RefSeq" id="WP_211603374.1">
    <property type="nucleotide sequence ID" value="NZ_JAGSNF010000017.1"/>
</dbReference>
<reference evidence="1" key="1">
    <citation type="submission" date="2021-04" db="EMBL/GenBank/DDBJ databases">
        <title>Phycicoccus avicenniae sp. nov., a novel endophytic actinomycetes isolated from branch of Avicennia mariana.</title>
        <authorList>
            <person name="Tuo L."/>
        </authorList>
    </citation>
    <scope>NUCLEOTIDE SEQUENCE</scope>
    <source>
        <strain evidence="1">BSK3Z-2</strain>
    </source>
</reference>
<dbReference type="InterPro" id="IPR023393">
    <property type="entry name" value="START-like_dom_sf"/>
</dbReference>
<organism evidence="1 2">
    <name type="scientific">Phycicoccus avicenniae</name>
    <dbReference type="NCBI Taxonomy" id="2828860"/>
    <lineage>
        <taxon>Bacteria</taxon>
        <taxon>Bacillati</taxon>
        <taxon>Actinomycetota</taxon>
        <taxon>Actinomycetes</taxon>
        <taxon>Micrococcales</taxon>
        <taxon>Intrasporangiaceae</taxon>
        <taxon>Phycicoccus</taxon>
    </lineage>
</organism>
<evidence type="ECO:0000313" key="2">
    <source>
        <dbReference type="Proteomes" id="UP000677016"/>
    </source>
</evidence>
<accession>A0A941I0L8</accession>
<gene>
    <name evidence="1" type="ORF">KC207_12190</name>
</gene>
<dbReference type="AlphaFoldDB" id="A0A941I0L8"/>
<keyword evidence="2" id="KW-1185">Reference proteome</keyword>
<proteinExistence type="predicted"/>
<comment type="caution">
    <text evidence="1">The sequence shown here is derived from an EMBL/GenBank/DDBJ whole genome shotgun (WGS) entry which is preliminary data.</text>
</comment>
<name>A0A941I0L8_9MICO</name>
<dbReference type="Pfam" id="PF10604">
    <property type="entry name" value="Polyketide_cyc2"/>
    <property type="match status" value="1"/>
</dbReference>
<dbReference type="Proteomes" id="UP000677016">
    <property type="component" value="Unassembled WGS sequence"/>
</dbReference>
<protein>
    <submittedName>
        <fullName evidence="1">SRPBCC family protein</fullName>
    </submittedName>
</protein>
<dbReference type="Gene3D" id="3.30.530.20">
    <property type="match status" value="1"/>
</dbReference>
<sequence>MTSRDVVSVQRLIPSAPEPIFDLLVDPDGHARIDGGGSVQGARSGGRRLALGDRFGMDMKIGAPYATSNTVIELEENRRIAWQTLAEGPLSKALGGRIWRYELEPVDGGTLVTETWDITQEAALSKPFVRRMEGMTRRNMASTLERIEEIVTGA</sequence>